<gene>
    <name evidence="1" type="ORF">QCA50_006124</name>
</gene>
<protein>
    <recommendedName>
        <fullName evidence="3">F-box domain-containing protein</fullName>
    </recommendedName>
</protein>
<dbReference type="Gene3D" id="1.20.1280.50">
    <property type="match status" value="1"/>
</dbReference>
<comment type="caution">
    <text evidence="1">The sequence shown here is derived from an EMBL/GenBank/DDBJ whole genome shotgun (WGS) entry which is preliminary data.</text>
</comment>
<proteinExistence type="predicted"/>
<reference evidence="1 2" key="1">
    <citation type="submission" date="2022-09" db="EMBL/GenBank/DDBJ databases">
        <authorList>
            <person name="Palmer J.M."/>
        </authorList>
    </citation>
    <scope>NUCLEOTIDE SEQUENCE [LARGE SCALE GENOMIC DNA]</scope>
    <source>
        <strain evidence="1 2">DSM 7382</strain>
    </source>
</reference>
<evidence type="ECO:0000313" key="1">
    <source>
        <dbReference type="EMBL" id="KAK7691021.1"/>
    </source>
</evidence>
<name>A0AAW0GNC1_9APHY</name>
<dbReference type="Proteomes" id="UP001385951">
    <property type="component" value="Unassembled WGS sequence"/>
</dbReference>
<sequence length="233" mass="27432">MVLDFTYGSDLADTEHEIDQLLTQVAVLRRRLGIAHLPSEIHLEIFSYIVDEWGEDHIQDTKQRSHTSKSYTWLPTITHICHYWRYIALGSPCLWRYVLLDVDASSSLEVVLERSQEAPIFVFCHIDHYDLERHHLDRIQQILLPHLHRIKVLQIATLYEFCPIYDNLFAGPLPLIETIIFTMDEIASDWDIEVSEEAYIENHVMPFRRWMKEDYNGLRTLSFNHDVNVSIGV</sequence>
<keyword evidence="2" id="KW-1185">Reference proteome</keyword>
<evidence type="ECO:0008006" key="3">
    <source>
        <dbReference type="Google" id="ProtNLM"/>
    </source>
</evidence>
<evidence type="ECO:0000313" key="2">
    <source>
        <dbReference type="Proteomes" id="UP001385951"/>
    </source>
</evidence>
<dbReference type="AlphaFoldDB" id="A0AAW0GNC1"/>
<accession>A0AAW0GNC1</accession>
<dbReference type="EMBL" id="JASBNA010000006">
    <property type="protein sequence ID" value="KAK7691021.1"/>
    <property type="molecule type" value="Genomic_DNA"/>
</dbReference>
<organism evidence="1 2">
    <name type="scientific">Cerrena zonata</name>
    <dbReference type="NCBI Taxonomy" id="2478898"/>
    <lineage>
        <taxon>Eukaryota</taxon>
        <taxon>Fungi</taxon>
        <taxon>Dikarya</taxon>
        <taxon>Basidiomycota</taxon>
        <taxon>Agaricomycotina</taxon>
        <taxon>Agaricomycetes</taxon>
        <taxon>Polyporales</taxon>
        <taxon>Cerrenaceae</taxon>
        <taxon>Cerrena</taxon>
    </lineage>
</organism>